<evidence type="ECO:0000313" key="1">
    <source>
        <dbReference type="EMBL" id="GBP49801.1"/>
    </source>
</evidence>
<accession>A0A4C1WF87</accession>
<dbReference type="OrthoDB" id="9971251at2759"/>
<name>A0A4C1WF87_EUMVA</name>
<dbReference type="Proteomes" id="UP000299102">
    <property type="component" value="Unassembled WGS sequence"/>
</dbReference>
<sequence length="111" mass="13056">MFRPDGAAERCYHETALPKSHSFEDSYVYYSQYFNETPKLIYDYWLKSDLQELSKRSKTLPRNIGSSVVDSFKGPKVFPRRNVCFYGLEDTAYRACPHRTFIVKADIEPNR</sequence>
<gene>
    <name evidence="1" type="ORF">EVAR_81421_1</name>
</gene>
<dbReference type="AlphaFoldDB" id="A0A4C1WF87"/>
<proteinExistence type="predicted"/>
<keyword evidence="2" id="KW-1185">Reference proteome</keyword>
<comment type="caution">
    <text evidence="1">The sequence shown here is derived from an EMBL/GenBank/DDBJ whole genome shotgun (WGS) entry which is preliminary data.</text>
</comment>
<reference evidence="1 2" key="1">
    <citation type="journal article" date="2019" name="Commun. Biol.">
        <title>The bagworm genome reveals a unique fibroin gene that provides high tensile strength.</title>
        <authorList>
            <person name="Kono N."/>
            <person name="Nakamura H."/>
            <person name="Ohtoshi R."/>
            <person name="Tomita M."/>
            <person name="Numata K."/>
            <person name="Arakawa K."/>
        </authorList>
    </citation>
    <scope>NUCLEOTIDE SEQUENCE [LARGE SCALE GENOMIC DNA]</scope>
</reference>
<protein>
    <submittedName>
        <fullName evidence="1">Uncharacterized protein</fullName>
    </submittedName>
</protein>
<evidence type="ECO:0000313" key="2">
    <source>
        <dbReference type="Proteomes" id="UP000299102"/>
    </source>
</evidence>
<organism evidence="1 2">
    <name type="scientific">Eumeta variegata</name>
    <name type="common">Bagworm moth</name>
    <name type="synonym">Eumeta japonica</name>
    <dbReference type="NCBI Taxonomy" id="151549"/>
    <lineage>
        <taxon>Eukaryota</taxon>
        <taxon>Metazoa</taxon>
        <taxon>Ecdysozoa</taxon>
        <taxon>Arthropoda</taxon>
        <taxon>Hexapoda</taxon>
        <taxon>Insecta</taxon>
        <taxon>Pterygota</taxon>
        <taxon>Neoptera</taxon>
        <taxon>Endopterygota</taxon>
        <taxon>Lepidoptera</taxon>
        <taxon>Glossata</taxon>
        <taxon>Ditrysia</taxon>
        <taxon>Tineoidea</taxon>
        <taxon>Psychidae</taxon>
        <taxon>Oiketicinae</taxon>
        <taxon>Eumeta</taxon>
    </lineage>
</organism>
<dbReference type="EMBL" id="BGZK01000552">
    <property type="protein sequence ID" value="GBP49801.1"/>
    <property type="molecule type" value="Genomic_DNA"/>
</dbReference>